<dbReference type="OrthoDB" id="329514at2"/>
<feature type="transmembrane region" description="Helical" evidence="1">
    <location>
        <begin position="48"/>
        <end position="68"/>
    </location>
</feature>
<keyword evidence="1" id="KW-0472">Membrane</keyword>
<reference evidence="2 3" key="1">
    <citation type="submission" date="2019-04" db="EMBL/GenBank/DDBJ databases">
        <authorList>
            <person name="Feng G."/>
            <person name="Zhang J."/>
            <person name="Zhu H."/>
        </authorList>
    </citation>
    <scope>NUCLEOTIDE SEQUENCE [LARGE SCALE GENOMIC DNA]</scope>
    <source>
        <strain evidence="2 3">JCM 19491</strain>
    </source>
</reference>
<evidence type="ECO:0000313" key="3">
    <source>
        <dbReference type="Proteomes" id="UP000298284"/>
    </source>
</evidence>
<gene>
    <name evidence="2" type="ORF">EU557_16465</name>
</gene>
<comment type="caution">
    <text evidence="2">The sequence shown here is derived from an EMBL/GenBank/DDBJ whole genome shotgun (WGS) entry which is preliminary data.</text>
</comment>
<evidence type="ECO:0008006" key="4">
    <source>
        <dbReference type="Google" id="ProtNLM"/>
    </source>
</evidence>
<dbReference type="AlphaFoldDB" id="A0A4Z0MJR2"/>
<evidence type="ECO:0000256" key="1">
    <source>
        <dbReference type="SAM" id="Phobius"/>
    </source>
</evidence>
<dbReference type="Proteomes" id="UP000298284">
    <property type="component" value="Unassembled WGS sequence"/>
</dbReference>
<keyword evidence="1" id="KW-1133">Transmembrane helix</keyword>
<feature type="transmembrane region" description="Helical" evidence="1">
    <location>
        <begin position="128"/>
        <end position="147"/>
    </location>
</feature>
<dbReference type="RefSeq" id="WP_135531549.1">
    <property type="nucleotide sequence ID" value="NZ_SRKZ01000004.1"/>
</dbReference>
<keyword evidence="1" id="KW-0812">Transmembrane</keyword>
<evidence type="ECO:0000313" key="2">
    <source>
        <dbReference type="EMBL" id="TGD79804.1"/>
    </source>
</evidence>
<sequence>MNAYSIVLALHSWTRWLVLIFGLIALFRAFSGWQGRRQWAGADNGMGAAFVGSMHLQLLLGLILYFGLSPYGVKAFETAGGAVMKDAGSRFFAVEHLVGMILAVVAAQVGRTLSKKATDPVLKHKKAFTWFLIALVLVLLMIPWGIWNPARPAFRL</sequence>
<keyword evidence="3" id="KW-1185">Reference proteome</keyword>
<proteinExistence type="predicted"/>
<name>A0A4Z0MJR2_9BACT</name>
<accession>A0A4Z0MJR2</accession>
<organism evidence="2 3">
    <name type="scientific">Hymenobacter wooponensis</name>
    <dbReference type="NCBI Taxonomy" id="1525360"/>
    <lineage>
        <taxon>Bacteria</taxon>
        <taxon>Pseudomonadati</taxon>
        <taxon>Bacteroidota</taxon>
        <taxon>Cytophagia</taxon>
        <taxon>Cytophagales</taxon>
        <taxon>Hymenobacteraceae</taxon>
        <taxon>Hymenobacter</taxon>
    </lineage>
</organism>
<feature type="transmembrane region" description="Helical" evidence="1">
    <location>
        <begin position="6"/>
        <end position="27"/>
    </location>
</feature>
<feature type="transmembrane region" description="Helical" evidence="1">
    <location>
        <begin position="88"/>
        <end position="107"/>
    </location>
</feature>
<dbReference type="EMBL" id="SRKZ01000004">
    <property type="protein sequence ID" value="TGD79804.1"/>
    <property type="molecule type" value="Genomic_DNA"/>
</dbReference>
<protein>
    <recommendedName>
        <fullName evidence="4">Cytochrome B</fullName>
    </recommendedName>
</protein>